<keyword evidence="3 5" id="KW-1133">Transmembrane helix</keyword>
<evidence type="ECO:0000256" key="4">
    <source>
        <dbReference type="ARBA" id="ARBA00023136"/>
    </source>
</evidence>
<keyword evidence="5" id="KW-0811">Translocation</keyword>
<organism evidence="6 7">
    <name type="scientific">Filobacillus milosensis</name>
    <dbReference type="NCBI Taxonomy" id="94137"/>
    <lineage>
        <taxon>Bacteria</taxon>
        <taxon>Bacillati</taxon>
        <taxon>Bacillota</taxon>
        <taxon>Bacilli</taxon>
        <taxon>Bacillales</taxon>
        <taxon>Bacillaceae</taxon>
        <taxon>Filobacillus</taxon>
    </lineage>
</organism>
<keyword evidence="5" id="KW-0813">Transport</keyword>
<feature type="transmembrane region" description="Helical" evidence="5">
    <location>
        <begin position="223"/>
        <end position="241"/>
    </location>
</feature>
<dbReference type="PRINTS" id="PR01840">
    <property type="entry name" value="TATCFAMILY"/>
</dbReference>
<keyword evidence="2 5" id="KW-0812">Transmembrane</keyword>
<dbReference type="PROSITE" id="PS01218">
    <property type="entry name" value="TATC"/>
    <property type="match status" value="1"/>
</dbReference>
<dbReference type="RefSeq" id="WP_134339073.1">
    <property type="nucleotide sequence ID" value="NZ_SOPW01000003.1"/>
</dbReference>
<dbReference type="AlphaFoldDB" id="A0A4Y8IXB8"/>
<dbReference type="InterPro" id="IPR019820">
    <property type="entry name" value="Sec-indep_translocase_CS"/>
</dbReference>
<protein>
    <recommendedName>
        <fullName evidence="5">Sec-independent protein translocase protein TatC</fullName>
    </recommendedName>
</protein>
<dbReference type="PANTHER" id="PTHR30371:SF4">
    <property type="entry name" value="SEC-INDEPENDENT PROTEIN TRANSLOCASE PROTEIN TATCD"/>
    <property type="match status" value="1"/>
</dbReference>
<comment type="subcellular location">
    <subcellularLocation>
        <location evidence="5">Cell membrane</location>
        <topology evidence="5">Multi-pass membrane protein</topology>
    </subcellularLocation>
    <subcellularLocation>
        <location evidence="1">Membrane</location>
        <topology evidence="1">Multi-pass membrane protein</topology>
    </subcellularLocation>
</comment>
<proteinExistence type="inferred from homology"/>
<dbReference type="EMBL" id="SOPW01000003">
    <property type="protein sequence ID" value="TFB24015.1"/>
    <property type="molecule type" value="Genomic_DNA"/>
</dbReference>
<evidence type="ECO:0000256" key="3">
    <source>
        <dbReference type="ARBA" id="ARBA00022989"/>
    </source>
</evidence>
<dbReference type="HAMAP" id="MF_00902">
    <property type="entry name" value="TatC"/>
    <property type="match status" value="1"/>
</dbReference>
<dbReference type="GO" id="GO:0033281">
    <property type="term" value="C:TAT protein transport complex"/>
    <property type="evidence" value="ECO:0007669"/>
    <property type="project" value="UniProtKB-UniRule"/>
</dbReference>
<feature type="transmembrane region" description="Helical" evidence="5">
    <location>
        <begin position="72"/>
        <end position="99"/>
    </location>
</feature>
<feature type="transmembrane region" description="Helical" evidence="5">
    <location>
        <begin position="30"/>
        <end position="48"/>
    </location>
</feature>
<sequence length="253" mass="29263">MEEQTKSNSSNQEQESMELTEHLGELRKRLMWSLIVFVVFFGVGFFYVEEIYLFMERDVSFTLNVLGPFEIIWIYIIIASVTAIIVTLPFLALQLWLFIRPGLTSHERKVSLLYIPALFILFLLGLLFGYFVIKDLILGFLLELGDGLVNQMFTAEKYFRFILQITLPFAVFFEVPLIAMFLTSLGIINPMFMKQTRKYAYLILVILGTMLSPPDFILQLLVAAPLIILYEIAILMSTIVYRRKVKKLEALGE</sequence>
<comment type="caution">
    <text evidence="6">The sequence shown here is derived from an EMBL/GenBank/DDBJ whole genome shotgun (WGS) entry which is preliminary data.</text>
</comment>
<feature type="transmembrane region" description="Helical" evidence="5">
    <location>
        <begin position="199"/>
        <end position="217"/>
    </location>
</feature>
<comment type="subunit">
    <text evidence="5">Forms a complex with TatA.</text>
</comment>
<evidence type="ECO:0000313" key="7">
    <source>
        <dbReference type="Proteomes" id="UP000297975"/>
    </source>
</evidence>
<comment type="function">
    <text evidence="5">Part of the twin-arginine translocation (Tat) system that transports large folded proteins containing a characteristic twin-arginine motif in their signal peptide across membranes.</text>
</comment>
<dbReference type="GO" id="GO:0065002">
    <property type="term" value="P:intracellular protein transmembrane transport"/>
    <property type="evidence" value="ECO:0007669"/>
    <property type="project" value="TreeGrafter"/>
</dbReference>
<dbReference type="OrthoDB" id="9777044at2"/>
<feature type="transmembrane region" description="Helical" evidence="5">
    <location>
        <begin position="111"/>
        <end position="133"/>
    </location>
</feature>
<keyword evidence="7" id="KW-1185">Reference proteome</keyword>
<keyword evidence="5" id="KW-1003">Cell membrane</keyword>
<dbReference type="Pfam" id="PF00902">
    <property type="entry name" value="TatC"/>
    <property type="match status" value="1"/>
</dbReference>
<dbReference type="InterPro" id="IPR002033">
    <property type="entry name" value="TatC"/>
</dbReference>
<feature type="transmembrane region" description="Helical" evidence="5">
    <location>
        <begin position="161"/>
        <end position="187"/>
    </location>
</feature>
<name>A0A4Y8IXB8_9BACI</name>
<dbReference type="NCBIfam" id="TIGR00945">
    <property type="entry name" value="tatC"/>
    <property type="match status" value="1"/>
</dbReference>
<evidence type="ECO:0000313" key="6">
    <source>
        <dbReference type="EMBL" id="TFB24015.1"/>
    </source>
</evidence>
<dbReference type="Proteomes" id="UP000297975">
    <property type="component" value="Unassembled WGS sequence"/>
</dbReference>
<gene>
    <name evidence="5 6" type="primary">tatC</name>
    <name evidence="6" type="ORF">E3U55_04165</name>
</gene>
<dbReference type="GO" id="GO:0043953">
    <property type="term" value="P:protein transport by the Tat complex"/>
    <property type="evidence" value="ECO:0007669"/>
    <property type="project" value="UniProtKB-UniRule"/>
</dbReference>
<keyword evidence="5" id="KW-0653">Protein transport</keyword>
<evidence type="ECO:0000256" key="1">
    <source>
        <dbReference type="ARBA" id="ARBA00004141"/>
    </source>
</evidence>
<evidence type="ECO:0000256" key="5">
    <source>
        <dbReference type="HAMAP-Rule" id="MF_00902"/>
    </source>
</evidence>
<comment type="similarity">
    <text evidence="5">Belongs to the TatC family.</text>
</comment>
<reference evidence="6 7" key="1">
    <citation type="submission" date="2019-03" db="EMBL/GenBank/DDBJ databases">
        <authorList>
            <person name="He R.-H."/>
        </authorList>
    </citation>
    <scope>NUCLEOTIDE SEQUENCE [LARGE SCALE GENOMIC DNA]</scope>
    <source>
        <strain evidence="7">SH 714</strain>
    </source>
</reference>
<accession>A0A4Y8IXB8</accession>
<evidence type="ECO:0000256" key="2">
    <source>
        <dbReference type="ARBA" id="ARBA00022692"/>
    </source>
</evidence>
<dbReference type="PANTHER" id="PTHR30371">
    <property type="entry name" value="SEC-INDEPENDENT PROTEIN TRANSLOCASE PROTEIN TATC"/>
    <property type="match status" value="1"/>
</dbReference>
<dbReference type="GO" id="GO:0009977">
    <property type="term" value="F:proton motive force dependent protein transmembrane transporter activity"/>
    <property type="evidence" value="ECO:0007669"/>
    <property type="project" value="TreeGrafter"/>
</dbReference>
<keyword evidence="4 5" id="KW-0472">Membrane</keyword>